<dbReference type="Pfam" id="PF04542">
    <property type="entry name" value="Sigma70_r2"/>
    <property type="match status" value="1"/>
</dbReference>
<protein>
    <submittedName>
        <fullName evidence="6">Probable ECF sigma factor</fullName>
    </submittedName>
</protein>
<dbReference type="eggNOG" id="COG1595">
    <property type="taxonomic scope" value="Bacteria"/>
</dbReference>
<sequence>MNKHSGNDPYKTRESLIERIQNDNTTASSWEDFSDAYRRFIYIALRNNGLNHHDCEEVVQRVMIKVWEKIARFKYNPGRGKFRYWLYRVSRNEMIDFVRAQQAYEKRNAALLELSPEIEESELRKAVDGEWRNYIANMALERIKGEFKAHTIESFLMHSKGVAPDEIAKKLGMTVNSVYLSKRRILDRLKEEVRRLEHELG</sequence>
<gene>
    <name evidence="6" type="ORF">LNTAR_18855</name>
</gene>
<evidence type="ECO:0000259" key="5">
    <source>
        <dbReference type="Pfam" id="PF04542"/>
    </source>
</evidence>
<dbReference type="PANTHER" id="PTHR43133">
    <property type="entry name" value="RNA POLYMERASE ECF-TYPE SIGMA FACTO"/>
    <property type="match status" value="1"/>
</dbReference>
<dbReference type="InterPro" id="IPR013325">
    <property type="entry name" value="RNA_pol_sigma_r2"/>
</dbReference>
<name>A6DNS7_9BACT</name>
<evidence type="ECO:0000256" key="4">
    <source>
        <dbReference type="ARBA" id="ARBA00023163"/>
    </source>
</evidence>
<keyword evidence="3" id="KW-0238">DNA-binding</keyword>
<evidence type="ECO:0000256" key="1">
    <source>
        <dbReference type="ARBA" id="ARBA00023015"/>
    </source>
</evidence>
<proteinExistence type="predicted"/>
<dbReference type="PANTHER" id="PTHR43133:SF8">
    <property type="entry name" value="RNA POLYMERASE SIGMA FACTOR HI_1459-RELATED"/>
    <property type="match status" value="1"/>
</dbReference>
<dbReference type="RefSeq" id="WP_007279514.1">
    <property type="nucleotide sequence ID" value="NZ_ABCK01000014.1"/>
</dbReference>
<dbReference type="STRING" id="313628.LNTAR_18855"/>
<dbReference type="GO" id="GO:0006352">
    <property type="term" value="P:DNA-templated transcription initiation"/>
    <property type="evidence" value="ECO:0007669"/>
    <property type="project" value="InterPro"/>
</dbReference>
<dbReference type="NCBIfam" id="TIGR02937">
    <property type="entry name" value="sigma70-ECF"/>
    <property type="match status" value="1"/>
</dbReference>
<dbReference type="Proteomes" id="UP000004947">
    <property type="component" value="Unassembled WGS sequence"/>
</dbReference>
<dbReference type="EMBL" id="ABCK01000014">
    <property type="protein sequence ID" value="EDM26736.1"/>
    <property type="molecule type" value="Genomic_DNA"/>
</dbReference>
<dbReference type="InterPro" id="IPR039425">
    <property type="entry name" value="RNA_pol_sigma-70-like"/>
</dbReference>
<accession>A6DNS7</accession>
<evidence type="ECO:0000313" key="7">
    <source>
        <dbReference type="Proteomes" id="UP000004947"/>
    </source>
</evidence>
<evidence type="ECO:0000256" key="3">
    <source>
        <dbReference type="ARBA" id="ARBA00023125"/>
    </source>
</evidence>
<keyword evidence="2" id="KW-0731">Sigma factor</keyword>
<dbReference type="InterPro" id="IPR014284">
    <property type="entry name" value="RNA_pol_sigma-70_dom"/>
</dbReference>
<dbReference type="InterPro" id="IPR007627">
    <property type="entry name" value="RNA_pol_sigma70_r2"/>
</dbReference>
<keyword evidence="7" id="KW-1185">Reference proteome</keyword>
<dbReference type="Gene3D" id="1.10.1740.10">
    <property type="match status" value="1"/>
</dbReference>
<reference evidence="6 7" key="1">
    <citation type="journal article" date="2010" name="J. Bacteriol.">
        <title>Genome sequence of Lentisphaera araneosa HTCC2155T, the type species of the order Lentisphaerales in the phylum Lentisphaerae.</title>
        <authorList>
            <person name="Thrash J.C."/>
            <person name="Cho J.C."/>
            <person name="Vergin K.L."/>
            <person name="Morris R.M."/>
            <person name="Giovannoni S.J."/>
        </authorList>
    </citation>
    <scope>NUCLEOTIDE SEQUENCE [LARGE SCALE GENOMIC DNA]</scope>
    <source>
        <strain evidence="6 7">HTCC2155</strain>
    </source>
</reference>
<evidence type="ECO:0000256" key="2">
    <source>
        <dbReference type="ARBA" id="ARBA00023082"/>
    </source>
</evidence>
<comment type="caution">
    <text evidence="6">The sequence shown here is derived from an EMBL/GenBank/DDBJ whole genome shotgun (WGS) entry which is preliminary data.</text>
</comment>
<dbReference type="GO" id="GO:0016987">
    <property type="term" value="F:sigma factor activity"/>
    <property type="evidence" value="ECO:0007669"/>
    <property type="project" value="UniProtKB-KW"/>
</dbReference>
<keyword evidence="4" id="KW-0804">Transcription</keyword>
<dbReference type="SUPFAM" id="SSF88946">
    <property type="entry name" value="Sigma2 domain of RNA polymerase sigma factors"/>
    <property type="match status" value="1"/>
</dbReference>
<dbReference type="AlphaFoldDB" id="A6DNS7"/>
<keyword evidence="1" id="KW-0805">Transcription regulation</keyword>
<dbReference type="OrthoDB" id="255903at2"/>
<organism evidence="6 7">
    <name type="scientific">Lentisphaera araneosa HTCC2155</name>
    <dbReference type="NCBI Taxonomy" id="313628"/>
    <lineage>
        <taxon>Bacteria</taxon>
        <taxon>Pseudomonadati</taxon>
        <taxon>Lentisphaerota</taxon>
        <taxon>Lentisphaeria</taxon>
        <taxon>Lentisphaerales</taxon>
        <taxon>Lentisphaeraceae</taxon>
        <taxon>Lentisphaera</taxon>
    </lineage>
</organism>
<feature type="domain" description="RNA polymerase sigma-70 region 2" evidence="5">
    <location>
        <begin position="36"/>
        <end position="102"/>
    </location>
</feature>
<evidence type="ECO:0000313" key="6">
    <source>
        <dbReference type="EMBL" id="EDM26736.1"/>
    </source>
</evidence>
<dbReference type="GO" id="GO:0003677">
    <property type="term" value="F:DNA binding"/>
    <property type="evidence" value="ECO:0007669"/>
    <property type="project" value="UniProtKB-KW"/>
</dbReference>